<feature type="transmembrane region" description="Helical" evidence="1">
    <location>
        <begin position="228"/>
        <end position="254"/>
    </location>
</feature>
<keyword evidence="1" id="KW-1133">Transmembrane helix</keyword>
<keyword evidence="1" id="KW-0472">Membrane</keyword>
<dbReference type="EMBL" id="JAFBCF010000001">
    <property type="protein sequence ID" value="MBM7798674.1"/>
    <property type="molecule type" value="Genomic_DNA"/>
</dbReference>
<feature type="transmembrane region" description="Helical" evidence="1">
    <location>
        <begin position="198"/>
        <end position="222"/>
    </location>
</feature>
<dbReference type="Proteomes" id="UP000704762">
    <property type="component" value="Unassembled WGS sequence"/>
</dbReference>
<organism evidence="2 3">
    <name type="scientific">Microlunatus panaciterrae</name>
    <dbReference type="NCBI Taxonomy" id="400768"/>
    <lineage>
        <taxon>Bacteria</taxon>
        <taxon>Bacillati</taxon>
        <taxon>Actinomycetota</taxon>
        <taxon>Actinomycetes</taxon>
        <taxon>Propionibacteriales</taxon>
        <taxon>Propionibacteriaceae</taxon>
        <taxon>Microlunatus</taxon>
    </lineage>
</organism>
<evidence type="ECO:0000313" key="3">
    <source>
        <dbReference type="Proteomes" id="UP000704762"/>
    </source>
</evidence>
<feature type="transmembrane region" description="Helical" evidence="1">
    <location>
        <begin position="114"/>
        <end position="147"/>
    </location>
</feature>
<feature type="transmembrane region" description="Helical" evidence="1">
    <location>
        <begin position="7"/>
        <end position="29"/>
    </location>
</feature>
<keyword evidence="3" id="KW-1185">Reference proteome</keyword>
<sequence length="274" mass="28241">MDQLRRPFLIGSLVAIGLVLLICLGSNLFTGPPPFGERVSSAMNDPFVRAQLAERGIDPFDAQQQLSQTRAEDPPGLAIPDLALVNGLLLLILVLTALPLLIGDRATGTVQGIVSIVGGLLGLLGGIVLAIVAFVALMLMVSLFLAAPFGTLAYLAIFGSFDTGGSALILGVVIVLQVLGAILLVIAQQRFLLSKGLVLLFLTALLLTLLTSILHSIVPGILVSITDAIGALIISIVGAIWSLVILIGGIVGALRLLQLGRQGGGSALARQTPG</sequence>
<dbReference type="RefSeq" id="WP_204917189.1">
    <property type="nucleotide sequence ID" value="NZ_BAAAQP010000002.1"/>
</dbReference>
<proteinExistence type="predicted"/>
<comment type="caution">
    <text evidence="2">The sequence shown here is derived from an EMBL/GenBank/DDBJ whole genome shotgun (WGS) entry which is preliminary data.</text>
</comment>
<keyword evidence="1" id="KW-0812">Transmembrane</keyword>
<reference evidence="2 3" key="1">
    <citation type="submission" date="2021-01" db="EMBL/GenBank/DDBJ databases">
        <title>Sequencing the genomes of 1000 actinobacteria strains.</title>
        <authorList>
            <person name="Klenk H.-P."/>
        </authorList>
    </citation>
    <scope>NUCLEOTIDE SEQUENCE [LARGE SCALE GENOMIC DNA]</scope>
    <source>
        <strain evidence="2 3">DSM 18662</strain>
    </source>
</reference>
<feature type="transmembrane region" description="Helical" evidence="1">
    <location>
        <begin position="82"/>
        <end position="102"/>
    </location>
</feature>
<accession>A0ABS2RI51</accession>
<protein>
    <submittedName>
        <fullName evidence="2">Uncharacterized protein</fullName>
    </submittedName>
</protein>
<gene>
    <name evidence="2" type="ORF">JOE57_001595</name>
</gene>
<evidence type="ECO:0000313" key="2">
    <source>
        <dbReference type="EMBL" id="MBM7798674.1"/>
    </source>
</evidence>
<feature type="transmembrane region" description="Helical" evidence="1">
    <location>
        <begin position="167"/>
        <end position="186"/>
    </location>
</feature>
<name>A0ABS2RI51_9ACTN</name>
<evidence type="ECO:0000256" key="1">
    <source>
        <dbReference type="SAM" id="Phobius"/>
    </source>
</evidence>